<organism evidence="3 4">
    <name type="scientific">Modicella reniformis</name>
    <dbReference type="NCBI Taxonomy" id="1440133"/>
    <lineage>
        <taxon>Eukaryota</taxon>
        <taxon>Fungi</taxon>
        <taxon>Fungi incertae sedis</taxon>
        <taxon>Mucoromycota</taxon>
        <taxon>Mortierellomycotina</taxon>
        <taxon>Mortierellomycetes</taxon>
        <taxon>Mortierellales</taxon>
        <taxon>Mortierellaceae</taxon>
        <taxon>Modicella</taxon>
    </lineage>
</organism>
<comment type="similarity">
    <text evidence="1">Belongs to the cytochrome P450 family.</text>
</comment>
<reference evidence="3" key="1">
    <citation type="journal article" date="2020" name="Fungal Divers.">
        <title>Resolving the Mortierellaceae phylogeny through synthesis of multi-gene phylogenetics and phylogenomics.</title>
        <authorList>
            <person name="Vandepol N."/>
            <person name="Liber J."/>
            <person name="Desiro A."/>
            <person name="Na H."/>
            <person name="Kennedy M."/>
            <person name="Barry K."/>
            <person name="Grigoriev I.V."/>
            <person name="Miller A.N."/>
            <person name="O'Donnell K."/>
            <person name="Stajich J.E."/>
            <person name="Bonito G."/>
        </authorList>
    </citation>
    <scope>NUCLEOTIDE SEQUENCE</scope>
    <source>
        <strain evidence="3">MES-2147</strain>
    </source>
</reference>
<dbReference type="EMBL" id="JAAAHW010000133">
    <property type="protein sequence ID" value="KAG0006293.1"/>
    <property type="molecule type" value="Genomic_DNA"/>
</dbReference>
<accession>A0A9P6MKA6</accession>
<dbReference type="GO" id="GO:0009966">
    <property type="term" value="P:regulation of signal transduction"/>
    <property type="evidence" value="ECO:0007669"/>
    <property type="project" value="InterPro"/>
</dbReference>
<evidence type="ECO:0000256" key="1">
    <source>
        <dbReference type="ARBA" id="ARBA00010617"/>
    </source>
</evidence>
<evidence type="ECO:0000256" key="2">
    <source>
        <dbReference type="SAM" id="MobiDB-lite"/>
    </source>
</evidence>
<protein>
    <recommendedName>
        <fullName evidence="5">Cytochrome P450</fullName>
    </recommendedName>
</protein>
<dbReference type="Proteomes" id="UP000749646">
    <property type="component" value="Unassembled WGS sequence"/>
</dbReference>
<dbReference type="Gene3D" id="6.10.250.1050">
    <property type="match status" value="1"/>
</dbReference>
<dbReference type="GO" id="GO:0004497">
    <property type="term" value="F:monooxygenase activity"/>
    <property type="evidence" value="ECO:0007669"/>
    <property type="project" value="InterPro"/>
</dbReference>
<proteinExistence type="inferred from homology"/>
<gene>
    <name evidence="3" type="ORF">BGZ65_008784</name>
</gene>
<feature type="region of interest" description="Disordered" evidence="2">
    <location>
        <begin position="159"/>
        <end position="198"/>
    </location>
</feature>
<evidence type="ECO:0008006" key="5">
    <source>
        <dbReference type="Google" id="ProtNLM"/>
    </source>
</evidence>
<feature type="region of interest" description="Disordered" evidence="2">
    <location>
        <begin position="89"/>
        <end position="145"/>
    </location>
</feature>
<dbReference type="GO" id="GO:0005506">
    <property type="term" value="F:iron ion binding"/>
    <property type="evidence" value="ECO:0007669"/>
    <property type="project" value="InterPro"/>
</dbReference>
<dbReference type="Gene3D" id="1.10.630.10">
    <property type="entry name" value="Cytochrome P450"/>
    <property type="match status" value="1"/>
</dbReference>
<dbReference type="SUPFAM" id="SSF48264">
    <property type="entry name" value="Cytochrome P450"/>
    <property type="match status" value="1"/>
</dbReference>
<dbReference type="InterPro" id="IPR050121">
    <property type="entry name" value="Cytochrome_P450_monoxygenase"/>
</dbReference>
<dbReference type="GO" id="GO:0020037">
    <property type="term" value="F:heme binding"/>
    <property type="evidence" value="ECO:0007669"/>
    <property type="project" value="InterPro"/>
</dbReference>
<dbReference type="PANTHER" id="PTHR24305:SF166">
    <property type="entry name" value="CYTOCHROME P450 12A4, MITOCHONDRIAL-RELATED"/>
    <property type="match status" value="1"/>
</dbReference>
<dbReference type="GO" id="GO:0016705">
    <property type="term" value="F:oxidoreductase activity, acting on paired donors, with incorporation or reduction of molecular oxygen"/>
    <property type="evidence" value="ECO:0007669"/>
    <property type="project" value="InterPro"/>
</dbReference>
<feature type="compositionally biased region" description="Basic and acidic residues" evidence="2">
    <location>
        <begin position="94"/>
        <end position="106"/>
    </location>
</feature>
<dbReference type="PANTHER" id="PTHR24305">
    <property type="entry name" value="CYTOCHROME P450"/>
    <property type="match status" value="1"/>
</dbReference>
<sequence>MCYNLGKHPKVMECIREEIFQEVGRERKPDHEDIKKLKFLKQVINETLRLYPAVPFNDLHNGYFVPKGSVVVHSSYVTHRMKEYWGEDAEEFDPDRWGPERQDGKAMSDQSSPPVRHSPVLTARPTKGILKRPASQHQLDERAPRLKWDEESLAITEAQKDSTMKIDEPKTPFVYYNPDLDRTMDMDGKMTEQHTDAA</sequence>
<evidence type="ECO:0000313" key="4">
    <source>
        <dbReference type="Proteomes" id="UP000749646"/>
    </source>
</evidence>
<dbReference type="Pfam" id="PF04979">
    <property type="entry name" value="IPP-2"/>
    <property type="match status" value="1"/>
</dbReference>
<keyword evidence="4" id="KW-1185">Reference proteome</keyword>
<dbReference type="InterPro" id="IPR036396">
    <property type="entry name" value="Cyt_P450_sf"/>
</dbReference>
<feature type="compositionally biased region" description="Basic and acidic residues" evidence="2">
    <location>
        <begin position="159"/>
        <end position="170"/>
    </location>
</feature>
<comment type="caution">
    <text evidence="3">The sequence shown here is derived from an EMBL/GenBank/DDBJ whole genome shotgun (WGS) entry which is preliminary data.</text>
</comment>
<dbReference type="InterPro" id="IPR007062">
    <property type="entry name" value="PPI-2"/>
</dbReference>
<dbReference type="OrthoDB" id="551302at2759"/>
<name>A0A9P6MKA6_9FUNG</name>
<dbReference type="InterPro" id="IPR001128">
    <property type="entry name" value="Cyt_P450"/>
</dbReference>
<dbReference type="GO" id="GO:0004864">
    <property type="term" value="F:protein phosphatase inhibitor activity"/>
    <property type="evidence" value="ECO:0007669"/>
    <property type="project" value="InterPro"/>
</dbReference>
<feature type="compositionally biased region" description="Basic and acidic residues" evidence="2">
    <location>
        <begin position="179"/>
        <end position="198"/>
    </location>
</feature>
<dbReference type="AlphaFoldDB" id="A0A9P6MKA6"/>
<evidence type="ECO:0000313" key="3">
    <source>
        <dbReference type="EMBL" id="KAG0006293.1"/>
    </source>
</evidence>
<dbReference type="Pfam" id="PF00067">
    <property type="entry name" value="p450"/>
    <property type="match status" value="1"/>
</dbReference>